<dbReference type="AlphaFoldDB" id="A0A1M6HWL0"/>
<sequence>MQVVFLLEEESAEAALKLLVPHLLPAGCVPRYRVFEGCKDLLGQLQPLLQGYRRRLAQPGQQDLRVVVLLDADGVGPRRLAEMEAKATAAGLLTYGQATAGQEFHVFNALAVQELEAWFLGDREAITAAYPAVRGQHFKGLSKDPDTITDTWERLQQLLQKAGYPAAKTKVKWAETITPHLDPARNESASFRYFVAGLRAL</sequence>
<dbReference type="Pfam" id="PF14103">
    <property type="entry name" value="DUF4276"/>
    <property type="match status" value="1"/>
</dbReference>
<evidence type="ECO:0008006" key="3">
    <source>
        <dbReference type="Google" id="ProtNLM"/>
    </source>
</evidence>
<proteinExistence type="predicted"/>
<dbReference type="STRING" id="1121955.SAMN02745146_2677"/>
<evidence type="ECO:0000313" key="1">
    <source>
        <dbReference type="EMBL" id="SHJ26595.1"/>
    </source>
</evidence>
<dbReference type="EMBL" id="FQYN01000005">
    <property type="protein sequence ID" value="SHJ26595.1"/>
    <property type="molecule type" value="Genomic_DNA"/>
</dbReference>
<dbReference type="Proteomes" id="UP000184418">
    <property type="component" value="Unassembled WGS sequence"/>
</dbReference>
<dbReference type="InterPro" id="IPR025455">
    <property type="entry name" value="DUF4276"/>
</dbReference>
<organism evidence="1 2">
    <name type="scientific">Hymenobacter daecheongensis DSM 21074</name>
    <dbReference type="NCBI Taxonomy" id="1121955"/>
    <lineage>
        <taxon>Bacteria</taxon>
        <taxon>Pseudomonadati</taxon>
        <taxon>Bacteroidota</taxon>
        <taxon>Cytophagia</taxon>
        <taxon>Cytophagales</taxon>
        <taxon>Hymenobacteraceae</taxon>
        <taxon>Hymenobacter</taxon>
    </lineage>
</organism>
<name>A0A1M6HWL0_9BACT</name>
<keyword evidence="2" id="KW-1185">Reference proteome</keyword>
<protein>
    <recommendedName>
        <fullName evidence="3">DUF4276 family protein</fullName>
    </recommendedName>
</protein>
<evidence type="ECO:0000313" key="2">
    <source>
        <dbReference type="Proteomes" id="UP000184418"/>
    </source>
</evidence>
<accession>A0A1M6HWL0</accession>
<reference evidence="1 2" key="1">
    <citation type="submission" date="2016-11" db="EMBL/GenBank/DDBJ databases">
        <authorList>
            <person name="Jaros S."/>
            <person name="Januszkiewicz K."/>
            <person name="Wedrychowicz H."/>
        </authorList>
    </citation>
    <scope>NUCLEOTIDE SEQUENCE [LARGE SCALE GENOMIC DNA]</scope>
    <source>
        <strain evidence="1 2">DSM 21074</strain>
    </source>
</reference>
<gene>
    <name evidence="1" type="ORF">SAMN02745146_2677</name>
</gene>